<dbReference type="RefSeq" id="WP_353932607.1">
    <property type="nucleotide sequence ID" value="NZ_CP150886.1"/>
</dbReference>
<organism evidence="1 2">
    <name type="scientific">Okeanomitos corallinicola TIOX110</name>
    <dbReference type="NCBI Taxonomy" id="3133117"/>
    <lineage>
        <taxon>Bacteria</taxon>
        <taxon>Bacillati</taxon>
        <taxon>Cyanobacteriota</taxon>
        <taxon>Cyanophyceae</taxon>
        <taxon>Nostocales</taxon>
        <taxon>Aphanizomenonaceae</taxon>
        <taxon>Okeanomitos</taxon>
    </lineage>
</organism>
<accession>A0ABZ2V1P6</accession>
<keyword evidence="2" id="KW-1185">Reference proteome</keyword>
<reference evidence="1 2" key="1">
    <citation type="submission" date="2024-04" db="EMBL/GenBank/DDBJ databases">
        <title>Okeanomitos corallinicola gen. &amp; sp. nov. (Nostocales, Cyanobacteria), a new toxic marine heterocyst-forming cyanobacterium from a coral reef.</title>
        <authorList>
            <person name="Li H."/>
            <person name="Li R."/>
            <person name="Kang J."/>
            <person name="Hii K.S."/>
            <person name="Mohamed H.F."/>
            <person name="Xu X."/>
            <person name="Luo Z."/>
        </authorList>
    </citation>
    <scope>NUCLEOTIDE SEQUENCE [LARGE SCALE GENOMIC DNA]</scope>
    <source>
        <strain evidence="1 2">TIOX110</strain>
    </source>
</reference>
<gene>
    <name evidence="1" type="ORF">WJM97_08475</name>
</gene>
<dbReference type="Proteomes" id="UP001483337">
    <property type="component" value="Chromosome"/>
</dbReference>
<evidence type="ECO:0000313" key="1">
    <source>
        <dbReference type="EMBL" id="WZB89710.1"/>
    </source>
</evidence>
<dbReference type="EMBL" id="CP150886">
    <property type="protein sequence ID" value="WZB89710.1"/>
    <property type="molecule type" value="Genomic_DNA"/>
</dbReference>
<proteinExistence type="predicted"/>
<protein>
    <submittedName>
        <fullName evidence="1">Uncharacterized protein</fullName>
    </submittedName>
</protein>
<sequence>MKLGEFSNYIQAAEFDTKFDNDENTIEHLDLSQAHRPRCQKTAINYSNDTINHGNSQPGNKFPVS</sequence>
<name>A0ABZ2V1P6_9CYAN</name>
<evidence type="ECO:0000313" key="2">
    <source>
        <dbReference type="Proteomes" id="UP001483337"/>
    </source>
</evidence>